<dbReference type="STRING" id="520764.AN618_00780"/>
<keyword evidence="1" id="KW-0472">Membrane</keyword>
<keyword evidence="1" id="KW-1133">Transmembrane helix</keyword>
<dbReference type="Proteomes" id="UP000070427">
    <property type="component" value="Unassembled WGS sequence"/>
</dbReference>
<name>A0A140LDW5_9FIRM</name>
<organism evidence="2 3">
    <name type="scientific">Fervidicola ferrireducens</name>
    <dbReference type="NCBI Taxonomy" id="520764"/>
    <lineage>
        <taxon>Bacteria</taxon>
        <taxon>Bacillati</taxon>
        <taxon>Bacillota</taxon>
        <taxon>Clostridia</taxon>
        <taxon>Thermosediminibacterales</taxon>
        <taxon>Thermosediminibacteraceae</taxon>
        <taxon>Fervidicola</taxon>
    </lineage>
</organism>
<keyword evidence="3" id="KW-1185">Reference proteome</keyword>
<reference evidence="2 3" key="1">
    <citation type="submission" date="2015-12" db="EMBL/GenBank/DDBJ databases">
        <title>Draft genome sequnece of Fervidicola ferrireducens strain Y170.</title>
        <authorList>
            <person name="Patel B.K."/>
        </authorList>
    </citation>
    <scope>NUCLEOTIDE SEQUENCE [LARGE SCALE GENOMIC DNA]</scope>
    <source>
        <strain evidence="2 3">Y170</strain>
    </source>
</reference>
<dbReference type="AlphaFoldDB" id="A0A140LDW5"/>
<evidence type="ECO:0000256" key="1">
    <source>
        <dbReference type="SAM" id="Phobius"/>
    </source>
</evidence>
<feature type="transmembrane region" description="Helical" evidence="1">
    <location>
        <begin position="12"/>
        <end position="33"/>
    </location>
</feature>
<keyword evidence="1" id="KW-0812">Transmembrane</keyword>
<sequence>MDVFFEAIKIMVQGMTGIFLAISLFYIIIKLMVRIFPEEK</sequence>
<protein>
    <submittedName>
        <fullName evidence="2">Uncharacterized protein</fullName>
    </submittedName>
</protein>
<gene>
    <name evidence="2" type="ORF">AN618_00780</name>
</gene>
<dbReference type="EMBL" id="LOED01000001">
    <property type="protein sequence ID" value="KXG78740.1"/>
    <property type="molecule type" value="Genomic_DNA"/>
</dbReference>
<dbReference type="RefSeq" id="WP_281176769.1">
    <property type="nucleotide sequence ID" value="NZ_LOED01000001.1"/>
</dbReference>
<dbReference type="NCBIfam" id="NF040909">
    <property type="entry name" value="OadG_rel_small"/>
    <property type="match status" value="1"/>
</dbReference>
<comment type="caution">
    <text evidence="2">The sequence shown here is derived from an EMBL/GenBank/DDBJ whole genome shotgun (WGS) entry which is preliminary data.</text>
</comment>
<proteinExistence type="predicted"/>
<accession>A0A140LDW5</accession>
<evidence type="ECO:0000313" key="3">
    <source>
        <dbReference type="Proteomes" id="UP000070427"/>
    </source>
</evidence>
<dbReference type="InParanoid" id="A0A140LDW5"/>
<evidence type="ECO:0000313" key="2">
    <source>
        <dbReference type="EMBL" id="KXG78740.1"/>
    </source>
</evidence>